<dbReference type="InterPro" id="IPR050188">
    <property type="entry name" value="RluA_PseudoU_synthase"/>
</dbReference>
<comment type="similarity">
    <text evidence="2 5">Belongs to the pseudouridine synthase RluA family.</text>
</comment>
<comment type="function">
    <text evidence="5">Responsible for synthesis of pseudouridine from uracil.</text>
</comment>
<dbReference type="Gene3D" id="3.30.2350.10">
    <property type="entry name" value="Pseudouridine synthase"/>
    <property type="match status" value="1"/>
</dbReference>
<comment type="catalytic activity">
    <reaction evidence="1 5">
        <text>a uridine in RNA = a pseudouridine in RNA</text>
        <dbReference type="Rhea" id="RHEA:48348"/>
        <dbReference type="Rhea" id="RHEA-COMP:12068"/>
        <dbReference type="Rhea" id="RHEA-COMP:12069"/>
        <dbReference type="ChEBI" id="CHEBI:65314"/>
        <dbReference type="ChEBI" id="CHEBI:65315"/>
    </reaction>
</comment>
<dbReference type="Proteomes" id="UP000186112">
    <property type="component" value="Unassembled WGS sequence"/>
</dbReference>
<name>A0A1U7M5G6_TISCR</name>
<comment type="caution">
    <text evidence="7">The sequence shown here is derived from an EMBL/GenBank/DDBJ whole genome shotgun (WGS) entry which is preliminary data.</text>
</comment>
<evidence type="ECO:0000256" key="3">
    <source>
        <dbReference type="ARBA" id="ARBA00023235"/>
    </source>
</evidence>
<dbReference type="CDD" id="cd02869">
    <property type="entry name" value="PseudoU_synth_RluA_like"/>
    <property type="match status" value="1"/>
</dbReference>
<feature type="active site" evidence="4">
    <location>
        <position position="137"/>
    </location>
</feature>
<dbReference type="NCBIfam" id="TIGR00005">
    <property type="entry name" value="rluA_subfam"/>
    <property type="match status" value="1"/>
</dbReference>
<sequence length="299" mass="35147">MNYFNQNENIVIFECKDNEKSLEQFLINKNISSRLFRKLYRYKNILVNGEHRRKDLPMKSGDRVILIMEDEINNIESEKMDLDIIYEDFDLLILNKPENTVVHLTKSHQKGTLSNGITYYFKEKNIKKKVRFVNRLDMDTTGILIVAKNPFAHQQLALQFEEETVVKKYLAVVEGIVESEENVIDLPIGRKEDGSIKKMVDKNGQRAITKYRVKKRFKTSTLLEVQIFTGRSHQIRVHLNHIGHPIIGDKLYYKEDANIDRQALHSNYLRLKHPRTGEDIEFIAELPSDMQRLIKLMKD</sequence>
<evidence type="ECO:0000259" key="6">
    <source>
        <dbReference type="Pfam" id="PF00849"/>
    </source>
</evidence>
<reference evidence="7 8" key="1">
    <citation type="submission" date="2016-02" db="EMBL/GenBank/DDBJ databases">
        <title>Genome sequence of Tissierella creatinophila DSM 6911.</title>
        <authorList>
            <person name="Poehlein A."/>
            <person name="Daniel R."/>
        </authorList>
    </citation>
    <scope>NUCLEOTIDE SEQUENCE [LARGE SCALE GENOMIC DNA]</scope>
    <source>
        <strain evidence="7 8">DSM 6911</strain>
    </source>
</reference>
<dbReference type="GO" id="GO:0003723">
    <property type="term" value="F:RNA binding"/>
    <property type="evidence" value="ECO:0007669"/>
    <property type="project" value="InterPro"/>
</dbReference>
<dbReference type="GO" id="GO:0140098">
    <property type="term" value="F:catalytic activity, acting on RNA"/>
    <property type="evidence" value="ECO:0007669"/>
    <property type="project" value="UniProtKB-ARBA"/>
</dbReference>
<dbReference type="InterPro" id="IPR006224">
    <property type="entry name" value="PsdUridine_synth_RluA-like_CS"/>
</dbReference>
<dbReference type="InterPro" id="IPR020103">
    <property type="entry name" value="PsdUridine_synth_cat_dom_sf"/>
</dbReference>
<dbReference type="EC" id="5.4.99.-" evidence="5"/>
<dbReference type="InterPro" id="IPR006145">
    <property type="entry name" value="PsdUridine_synth_RsuA/RluA"/>
</dbReference>
<proteinExistence type="inferred from homology"/>
<evidence type="ECO:0000256" key="5">
    <source>
        <dbReference type="RuleBase" id="RU362028"/>
    </source>
</evidence>
<dbReference type="EMBL" id="LTDM01000023">
    <property type="protein sequence ID" value="OLS02531.1"/>
    <property type="molecule type" value="Genomic_DNA"/>
</dbReference>
<dbReference type="InterPro" id="IPR006225">
    <property type="entry name" value="PsdUridine_synth_RluC/D"/>
</dbReference>
<evidence type="ECO:0000256" key="2">
    <source>
        <dbReference type="ARBA" id="ARBA00010876"/>
    </source>
</evidence>
<keyword evidence="8" id="KW-1185">Reference proteome</keyword>
<dbReference type="GO" id="GO:0000455">
    <property type="term" value="P:enzyme-directed rRNA pseudouridine synthesis"/>
    <property type="evidence" value="ECO:0007669"/>
    <property type="project" value="TreeGrafter"/>
</dbReference>
<protein>
    <recommendedName>
        <fullName evidence="5">Pseudouridine synthase</fullName>
        <ecNumber evidence="5">5.4.99.-</ecNumber>
    </recommendedName>
</protein>
<gene>
    <name evidence="7" type="primary">rluD_1</name>
    <name evidence="7" type="ORF">TICRE_14870</name>
</gene>
<dbReference type="PANTHER" id="PTHR21600:SF44">
    <property type="entry name" value="RIBOSOMAL LARGE SUBUNIT PSEUDOURIDINE SYNTHASE D"/>
    <property type="match status" value="1"/>
</dbReference>
<dbReference type="OrthoDB" id="9807829at2"/>
<feature type="domain" description="Pseudouridine synthase RsuA/RluA-like" evidence="6">
    <location>
        <begin position="90"/>
        <end position="241"/>
    </location>
</feature>
<evidence type="ECO:0000313" key="7">
    <source>
        <dbReference type="EMBL" id="OLS02531.1"/>
    </source>
</evidence>
<dbReference type="RefSeq" id="WP_075726667.1">
    <property type="nucleotide sequence ID" value="NZ_LTDM01000023.1"/>
</dbReference>
<dbReference type="PANTHER" id="PTHR21600">
    <property type="entry name" value="MITOCHONDRIAL RNA PSEUDOURIDINE SYNTHASE"/>
    <property type="match status" value="1"/>
</dbReference>
<evidence type="ECO:0000256" key="1">
    <source>
        <dbReference type="ARBA" id="ARBA00000073"/>
    </source>
</evidence>
<dbReference type="SUPFAM" id="SSF55120">
    <property type="entry name" value="Pseudouridine synthase"/>
    <property type="match status" value="1"/>
</dbReference>
<keyword evidence="3 5" id="KW-0413">Isomerase</keyword>
<organism evidence="7 8">
    <name type="scientific">Tissierella creatinophila DSM 6911</name>
    <dbReference type="NCBI Taxonomy" id="1123403"/>
    <lineage>
        <taxon>Bacteria</taxon>
        <taxon>Bacillati</taxon>
        <taxon>Bacillota</taxon>
        <taxon>Tissierellia</taxon>
        <taxon>Tissierellales</taxon>
        <taxon>Tissierellaceae</taxon>
        <taxon>Tissierella</taxon>
    </lineage>
</organism>
<dbReference type="Pfam" id="PF00849">
    <property type="entry name" value="PseudoU_synth_2"/>
    <property type="match status" value="1"/>
</dbReference>
<evidence type="ECO:0000313" key="8">
    <source>
        <dbReference type="Proteomes" id="UP000186112"/>
    </source>
</evidence>
<evidence type="ECO:0000256" key="4">
    <source>
        <dbReference type="PIRSR" id="PIRSR606225-1"/>
    </source>
</evidence>
<dbReference type="GO" id="GO:0009982">
    <property type="term" value="F:pseudouridine synthase activity"/>
    <property type="evidence" value="ECO:0007669"/>
    <property type="project" value="InterPro"/>
</dbReference>
<accession>A0A1U7M5G6</accession>
<dbReference type="AlphaFoldDB" id="A0A1U7M5G6"/>
<dbReference type="PROSITE" id="PS01129">
    <property type="entry name" value="PSI_RLU"/>
    <property type="match status" value="1"/>
</dbReference>